<feature type="region of interest" description="Disordered" evidence="1">
    <location>
        <begin position="1"/>
        <end position="62"/>
    </location>
</feature>
<proteinExistence type="predicted"/>
<dbReference type="Proteomes" id="UP000827889">
    <property type="component" value="Chromosome 11"/>
</dbReference>
<protein>
    <submittedName>
        <fullName evidence="4">Uncharacterized protein LOC115739379</fullName>
    </submittedName>
</protein>
<gene>
    <name evidence="4" type="primary">LOC115739379</name>
</gene>
<dbReference type="GeneID" id="115739379"/>
<feature type="compositionally biased region" description="Basic and acidic residues" evidence="1">
    <location>
        <begin position="8"/>
        <end position="21"/>
    </location>
</feature>
<keyword evidence="3" id="KW-1185">Reference proteome</keyword>
<keyword evidence="2" id="KW-0472">Membrane</keyword>
<accession>A0ABM3GUC9</accession>
<keyword evidence="2" id="KW-0812">Transmembrane</keyword>
<reference evidence="4" key="1">
    <citation type="submission" date="2025-08" db="UniProtKB">
        <authorList>
            <consortium name="RefSeq"/>
        </authorList>
    </citation>
    <scope>IDENTIFICATION</scope>
    <source>
        <tissue evidence="4">Leaf</tissue>
    </source>
</reference>
<feature type="region of interest" description="Disordered" evidence="1">
    <location>
        <begin position="95"/>
        <end position="115"/>
    </location>
</feature>
<evidence type="ECO:0000313" key="3">
    <source>
        <dbReference type="Proteomes" id="UP000827889"/>
    </source>
</evidence>
<organism evidence="3 4">
    <name type="scientific">Rhodamnia argentea</name>
    <dbReference type="NCBI Taxonomy" id="178133"/>
    <lineage>
        <taxon>Eukaryota</taxon>
        <taxon>Viridiplantae</taxon>
        <taxon>Streptophyta</taxon>
        <taxon>Embryophyta</taxon>
        <taxon>Tracheophyta</taxon>
        <taxon>Spermatophyta</taxon>
        <taxon>Magnoliopsida</taxon>
        <taxon>eudicotyledons</taxon>
        <taxon>Gunneridae</taxon>
        <taxon>Pentapetalae</taxon>
        <taxon>rosids</taxon>
        <taxon>malvids</taxon>
        <taxon>Myrtales</taxon>
        <taxon>Myrtaceae</taxon>
        <taxon>Myrtoideae</taxon>
        <taxon>Myrteae</taxon>
        <taxon>Australasian group</taxon>
        <taxon>Rhodamnia</taxon>
    </lineage>
</organism>
<dbReference type="PANTHER" id="PTHR33868">
    <property type="entry name" value="EXPRESSED PROTEIN"/>
    <property type="match status" value="1"/>
</dbReference>
<sequence>MPCPQPERNAHWSEPKVRQENAHPYTPTLNLLQPPIEPPPSLQTISSPNLRPGKAKMENENENENHSISCLVSPFELIRNCDLPPPQKLFPGIDDPAAMGLGDEKRGPRPHPGDGRLELLRALRLSQTRAREAEERSAEAAAERDAVATALIGEAARSAAYRRWVRVLELEVAALRSRTRRREREEGDSAEEEERRASMAWMVALAIPLGIAGIGLALASRYLI</sequence>
<dbReference type="PANTHER" id="PTHR33868:SF10">
    <property type="entry name" value="OS08G0483100 PROTEIN"/>
    <property type="match status" value="1"/>
</dbReference>
<keyword evidence="2" id="KW-1133">Transmembrane helix</keyword>
<feature type="compositionally biased region" description="Basic and acidic residues" evidence="1">
    <location>
        <begin position="102"/>
        <end position="115"/>
    </location>
</feature>
<evidence type="ECO:0000256" key="2">
    <source>
        <dbReference type="SAM" id="Phobius"/>
    </source>
</evidence>
<name>A0ABM3GUC9_9MYRT</name>
<evidence type="ECO:0000256" key="1">
    <source>
        <dbReference type="SAM" id="MobiDB-lite"/>
    </source>
</evidence>
<dbReference type="RefSeq" id="XP_048127951.1">
    <property type="nucleotide sequence ID" value="XM_048271994.1"/>
</dbReference>
<feature type="transmembrane region" description="Helical" evidence="2">
    <location>
        <begin position="199"/>
        <end position="219"/>
    </location>
</feature>
<evidence type="ECO:0000313" key="4">
    <source>
        <dbReference type="RefSeq" id="XP_048127951.1"/>
    </source>
</evidence>